<dbReference type="GO" id="GO:0043190">
    <property type="term" value="C:ATP-binding cassette (ABC) transporter complex"/>
    <property type="evidence" value="ECO:0007669"/>
    <property type="project" value="InterPro"/>
</dbReference>
<dbReference type="PANTHER" id="PTHR30290:SF9">
    <property type="entry name" value="OLIGOPEPTIDE-BINDING PROTEIN APPA"/>
    <property type="match status" value="1"/>
</dbReference>
<reference evidence="6 7" key="1">
    <citation type="submission" date="2018-05" db="EMBL/GenBank/DDBJ databases">
        <authorList>
            <person name="Goeker M."/>
            <person name="Huntemann M."/>
            <person name="Clum A."/>
            <person name="Pillay M."/>
            <person name="Palaniappan K."/>
            <person name="Varghese N."/>
            <person name="Mikhailova N."/>
            <person name="Stamatis D."/>
            <person name="Reddy T."/>
            <person name="Daum C."/>
            <person name="Shapiro N."/>
            <person name="Ivanova N."/>
            <person name="Kyrpides N."/>
            <person name="Woyke T."/>
        </authorList>
    </citation>
    <scope>NUCLEOTIDE SEQUENCE [LARGE SCALE GENOMIC DNA]</scope>
    <source>
        <strain evidence="6 7">DSM 26524</strain>
    </source>
</reference>
<comment type="similarity">
    <text evidence="1">Belongs to the bacterial solute-binding protein 5 family.</text>
</comment>
<proteinExistence type="inferred from homology"/>
<dbReference type="GO" id="GO:0042597">
    <property type="term" value="C:periplasmic space"/>
    <property type="evidence" value="ECO:0007669"/>
    <property type="project" value="UniProtKB-ARBA"/>
</dbReference>
<gene>
    <name evidence="6" type="ORF">C7383_101209</name>
</gene>
<sequence length="538" mass="60272">MKKKTAFLFSAILMVSLFLGTVFTSGAADSQTVTMAFTGSWNTLCPLAATADYDDCAANPMFDRLLELDGKGGYSYRLCESFDISDDFKVLTLNLRKDVKWHDGEPFNADDVVFTYQLYSSADLVTSRRLFLQGVEGCDESGIELSPNSVHVEKVDDYTVDVYYSEPKSEIAMFAWNMYFTVLPKHCLEGKDPATILQDDFWTKPVGTGPYIFESTVPGESVTYKANPDYYLGAPSIETLCIKVIQPASLTTAMMAGEVDLINGTLAAIPDADMEFAQTLEGYNAESMEGTSANFFVLNNKVFDSAKIRKAFAMLLDKDAMIESGCYGNGAKVYTTYAPKNVWSDQEIIEEYGYEFDPETAVEMLKEEGFDFDRTYTVCINDMAVRQAICTVMQDTWAKYGLKLEIVTLDTQTCISSMRDEAYDMWINGGAGANFTSLETGFIIWVTIDDSGEYGPYNLAKVDDPTFMKVEKELASATSEDEIKRLTQEIQKLELTEYNYVYIIGPYINTAISDRLVGVDKDMMLTRGFNYSEWKIEE</sequence>
<evidence type="ECO:0000313" key="6">
    <source>
        <dbReference type="EMBL" id="PWJ78840.1"/>
    </source>
</evidence>
<dbReference type="InterPro" id="IPR000914">
    <property type="entry name" value="SBP_5_dom"/>
</dbReference>
<dbReference type="Proteomes" id="UP000245412">
    <property type="component" value="Unassembled WGS sequence"/>
</dbReference>
<dbReference type="InterPro" id="IPR039424">
    <property type="entry name" value="SBP_5"/>
</dbReference>
<keyword evidence="3 4" id="KW-0732">Signal</keyword>
<dbReference type="Gene3D" id="3.10.105.10">
    <property type="entry name" value="Dipeptide-binding Protein, Domain 3"/>
    <property type="match status" value="1"/>
</dbReference>
<dbReference type="GO" id="GO:1904680">
    <property type="term" value="F:peptide transmembrane transporter activity"/>
    <property type="evidence" value="ECO:0007669"/>
    <property type="project" value="TreeGrafter"/>
</dbReference>
<organism evidence="6 7">
    <name type="scientific">Murimonas intestini</name>
    <dbReference type="NCBI Taxonomy" id="1337051"/>
    <lineage>
        <taxon>Bacteria</taxon>
        <taxon>Bacillati</taxon>
        <taxon>Bacillota</taxon>
        <taxon>Clostridia</taxon>
        <taxon>Lachnospirales</taxon>
        <taxon>Lachnospiraceae</taxon>
        <taxon>Murimonas</taxon>
    </lineage>
</organism>
<keyword evidence="7" id="KW-1185">Reference proteome</keyword>
<evidence type="ECO:0000256" key="4">
    <source>
        <dbReference type="SAM" id="SignalP"/>
    </source>
</evidence>
<protein>
    <submittedName>
        <fullName evidence="6">Peptide/nickel transport system substrate-binding protein</fullName>
    </submittedName>
</protein>
<dbReference type="Pfam" id="PF00496">
    <property type="entry name" value="SBP_bac_5"/>
    <property type="match status" value="1"/>
</dbReference>
<dbReference type="CDD" id="cd00995">
    <property type="entry name" value="PBP2_NikA_DppA_OppA_like"/>
    <property type="match status" value="1"/>
</dbReference>
<dbReference type="InterPro" id="IPR030678">
    <property type="entry name" value="Peptide/Ni-bd"/>
</dbReference>
<evidence type="ECO:0000259" key="5">
    <source>
        <dbReference type="Pfam" id="PF00496"/>
    </source>
</evidence>
<keyword evidence="2" id="KW-0813">Transport</keyword>
<dbReference type="GO" id="GO:0015833">
    <property type="term" value="P:peptide transport"/>
    <property type="evidence" value="ECO:0007669"/>
    <property type="project" value="TreeGrafter"/>
</dbReference>
<accession>A0AB73T9N4</accession>
<dbReference type="SUPFAM" id="SSF53850">
    <property type="entry name" value="Periplasmic binding protein-like II"/>
    <property type="match status" value="1"/>
</dbReference>
<evidence type="ECO:0000256" key="3">
    <source>
        <dbReference type="ARBA" id="ARBA00022729"/>
    </source>
</evidence>
<dbReference type="EMBL" id="QGGY01000001">
    <property type="protein sequence ID" value="PWJ78840.1"/>
    <property type="molecule type" value="Genomic_DNA"/>
</dbReference>
<evidence type="ECO:0000313" key="7">
    <source>
        <dbReference type="Proteomes" id="UP000245412"/>
    </source>
</evidence>
<dbReference type="Gene3D" id="3.40.190.10">
    <property type="entry name" value="Periplasmic binding protein-like II"/>
    <property type="match status" value="1"/>
</dbReference>
<dbReference type="Gene3D" id="3.90.76.10">
    <property type="entry name" value="Dipeptide-binding Protein, Domain 1"/>
    <property type="match status" value="1"/>
</dbReference>
<feature type="signal peptide" evidence="4">
    <location>
        <begin position="1"/>
        <end position="27"/>
    </location>
</feature>
<name>A0AB73T9N4_9FIRM</name>
<feature type="domain" description="Solute-binding protein family 5" evidence="5">
    <location>
        <begin position="76"/>
        <end position="437"/>
    </location>
</feature>
<dbReference type="RefSeq" id="WP_257497417.1">
    <property type="nucleotide sequence ID" value="NZ_JANKBI010000001.1"/>
</dbReference>
<dbReference type="PIRSF" id="PIRSF002741">
    <property type="entry name" value="MppA"/>
    <property type="match status" value="1"/>
</dbReference>
<dbReference type="PANTHER" id="PTHR30290">
    <property type="entry name" value="PERIPLASMIC BINDING COMPONENT OF ABC TRANSPORTER"/>
    <property type="match status" value="1"/>
</dbReference>
<dbReference type="AlphaFoldDB" id="A0AB73T9N4"/>
<evidence type="ECO:0000256" key="2">
    <source>
        <dbReference type="ARBA" id="ARBA00022448"/>
    </source>
</evidence>
<comment type="caution">
    <text evidence="6">The sequence shown here is derived from an EMBL/GenBank/DDBJ whole genome shotgun (WGS) entry which is preliminary data.</text>
</comment>
<feature type="chain" id="PRO_5044503907" evidence="4">
    <location>
        <begin position="28"/>
        <end position="538"/>
    </location>
</feature>
<evidence type="ECO:0000256" key="1">
    <source>
        <dbReference type="ARBA" id="ARBA00005695"/>
    </source>
</evidence>